<evidence type="ECO:0000259" key="3">
    <source>
        <dbReference type="PROSITE" id="PS50914"/>
    </source>
</evidence>
<feature type="chain" id="PRO_5045372613" evidence="2">
    <location>
        <begin position="26"/>
        <end position="120"/>
    </location>
</feature>
<dbReference type="PANTHER" id="PTHR34606:SF15">
    <property type="entry name" value="BON DOMAIN-CONTAINING PROTEIN"/>
    <property type="match status" value="1"/>
</dbReference>
<dbReference type="InterPro" id="IPR007055">
    <property type="entry name" value="BON_dom"/>
</dbReference>
<evidence type="ECO:0000313" key="5">
    <source>
        <dbReference type="Proteomes" id="UP001301653"/>
    </source>
</evidence>
<evidence type="ECO:0000256" key="2">
    <source>
        <dbReference type="SAM" id="SignalP"/>
    </source>
</evidence>
<reference evidence="4 5" key="1">
    <citation type="submission" date="2023-12" db="EMBL/GenBank/DDBJ databases">
        <title>Stenotrophomonas guangdongensis sp. nov., isolated from wilted pepper plants (Capsicum annuum).</title>
        <authorList>
            <person name="Qiu M."/>
            <person name="Li Y."/>
            <person name="Liu Q."/>
            <person name="Zhang X."/>
            <person name="Huang Y."/>
            <person name="Guo R."/>
            <person name="Hu M."/>
            <person name="Zhou J."/>
            <person name="Zhou X."/>
        </authorList>
    </citation>
    <scope>NUCLEOTIDE SEQUENCE [LARGE SCALE GENOMIC DNA]</scope>
    <source>
        <strain evidence="4 5">MH1</strain>
    </source>
</reference>
<dbReference type="RefSeq" id="WP_132865091.1">
    <property type="nucleotide sequence ID" value="NZ_JAYFUH010000263.1"/>
</dbReference>
<feature type="signal peptide" evidence="2">
    <location>
        <begin position="1"/>
        <end position="25"/>
    </location>
</feature>
<name>A0ABU5VAF7_9GAMM</name>
<evidence type="ECO:0000313" key="4">
    <source>
        <dbReference type="EMBL" id="MEA5669674.1"/>
    </source>
</evidence>
<feature type="region of interest" description="Disordered" evidence="1">
    <location>
        <begin position="25"/>
        <end position="45"/>
    </location>
</feature>
<comment type="caution">
    <text evidence="4">The sequence shown here is derived from an EMBL/GenBank/DDBJ whole genome shotgun (WGS) entry which is preliminary data.</text>
</comment>
<dbReference type="Gene3D" id="3.30.1340.30">
    <property type="match status" value="1"/>
</dbReference>
<accession>A0ABU5VAF7</accession>
<protein>
    <submittedName>
        <fullName evidence="4">BON domain-containing protein</fullName>
    </submittedName>
</protein>
<dbReference type="PROSITE" id="PS50914">
    <property type="entry name" value="BON"/>
    <property type="match status" value="1"/>
</dbReference>
<keyword evidence="2" id="KW-0732">Signal</keyword>
<dbReference type="Pfam" id="PF04972">
    <property type="entry name" value="BON"/>
    <property type="match status" value="1"/>
</dbReference>
<dbReference type="Proteomes" id="UP001301653">
    <property type="component" value="Unassembled WGS sequence"/>
</dbReference>
<keyword evidence="5" id="KW-1185">Reference proteome</keyword>
<gene>
    <name evidence="4" type="ORF">VA603_19255</name>
</gene>
<sequence>MKRHPSGLLILAVAAVPTCAPVATATQTMQEGPPPQMAPATEKPPSDAWITTKVKAALVTAADVPGMDIRVETQRGTVMLSGHVPTQEQADRAVVTARRIDGVQSVDSSALIIGDASAGH</sequence>
<dbReference type="SMART" id="SM00749">
    <property type="entry name" value="BON"/>
    <property type="match status" value="1"/>
</dbReference>
<dbReference type="InterPro" id="IPR014004">
    <property type="entry name" value="Transpt-assoc_nodulatn_dom_bac"/>
</dbReference>
<organism evidence="4 5">
    <name type="scientific">Stenotrophomonas capsici</name>
    <dbReference type="NCBI Taxonomy" id="3110230"/>
    <lineage>
        <taxon>Bacteria</taxon>
        <taxon>Pseudomonadati</taxon>
        <taxon>Pseudomonadota</taxon>
        <taxon>Gammaproteobacteria</taxon>
        <taxon>Lysobacterales</taxon>
        <taxon>Lysobacteraceae</taxon>
        <taxon>Stenotrophomonas</taxon>
    </lineage>
</organism>
<dbReference type="PANTHER" id="PTHR34606">
    <property type="entry name" value="BON DOMAIN-CONTAINING PROTEIN"/>
    <property type="match status" value="1"/>
</dbReference>
<dbReference type="InterPro" id="IPR051686">
    <property type="entry name" value="Lipoprotein_DolP"/>
</dbReference>
<dbReference type="EMBL" id="JAYFUH010000263">
    <property type="protein sequence ID" value="MEA5669674.1"/>
    <property type="molecule type" value="Genomic_DNA"/>
</dbReference>
<evidence type="ECO:0000256" key="1">
    <source>
        <dbReference type="SAM" id="MobiDB-lite"/>
    </source>
</evidence>
<feature type="domain" description="BON" evidence="3">
    <location>
        <begin position="46"/>
        <end position="115"/>
    </location>
</feature>
<proteinExistence type="predicted"/>